<name>A0A1W1CVQ2_9ZZZZ</name>
<protein>
    <submittedName>
        <fullName evidence="1">Transcription termination protein NusA</fullName>
    </submittedName>
</protein>
<proteinExistence type="predicted"/>
<accession>A0A1W1CVQ2</accession>
<organism evidence="1">
    <name type="scientific">hydrothermal vent metagenome</name>
    <dbReference type="NCBI Taxonomy" id="652676"/>
    <lineage>
        <taxon>unclassified sequences</taxon>
        <taxon>metagenomes</taxon>
        <taxon>ecological metagenomes</taxon>
    </lineage>
</organism>
<dbReference type="AlphaFoldDB" id="A0A1W1CVQ2"/>
<gene>
    <name evidence="1" type="ORF">MNB_SV-13-1042</name>
</gene>
<sequence>MLTGYTIELNEIAGITDKSRDNYGSKNTEIEKTTNTDALADLFR</sequence>
<evidence type="ECO:0000313" key="1">
    <source>
        <dbReference type="EMBL" id="SFV69785.1"/>
    </source>
</evidence>
<reference evidence="1" key="1">
    <citation type="submission" date="2016-10" db="EMBL/GenBank/DDBJ databases">
        <authorList>
            <person name="de Groot N.N."/>
        </authorList>
    </citation>
    <scope>NUCLEOTIDE SEQUENCE</scope>
</reference>
<dbReference type="EMBL" id="FPHM01000139">
    <property type="protein sequence ID" value="SFV69785.1"/>
    <property type="molecule type" value="Genomic_DNA"/>
</dbReference>